<feature type="compositionally biased region" description="Basic residues" evidence="1">
    <location>
        <begin position="90"/>
        <end position="105"/>
    </location>
</feature>
<gene>
    <name evidence="2" type="ORF">SAMN05428998_12413</name>
</gene>
<evidence type="ECO:0000256" key="1">
    <source>
        <dbReference type="SAM" id="MobiDB-lite"/>
    </source>
</evidence>
<keyword evidence="3" id="KW-1185">Reference proteome</keyword>
<dbReference type="RefSeq" id="WP_085125070.1">
    <property type="nucleotide sequence ID" value="NZ_FWZX01000024.1"/>
</dbReference>
<dbReference type="AlphaFoldDB" id="A0A1Y6CLU1"/>
<dbReference type="STRING" id="560819.SAMN05428998_12413"/>
<dbReference type="Proteomes" id="UP000192917">
    <property type="component" value="Unassembled WGS sequence"/>
</dbReference>
<accession>A0A1Y6CLU1</accession>
<organism evidence="2 3">
    <name type="scientific">Tistlia consotensis USBA 355</name>
    <dbReference type="NCBI Taxonomy" id="560819"/>
    <lineage>
        <taxon>Bacteria</taxon>
        <taxon>Pseudomonadati</taxon>
        <taxon>Pseudomonadota</taxon>
        <taxon>Alphaproteobacteria</taxon>
        <taxon>Rhodospirillales</taxon>
        <taxon>Rhodovibrionaceae</taxon>
        <taxon>Tistlia</taxon>
    </lineage>
</organism>
<reference evidence="2 3" key="1">
    <citation type="submission" date="2017-04" db="EMBL/GenBank/DDBJ databases">
        <authorList>
            <person name="Afonso C.L."/>
            <person name="Miller P.J."/>
            <person name="Scott M.A."/>
            <person name="Spackman E."/>
            <person name="Goraichik I."/>
            <person name="Dimitrov K.M."/>
            <person name="Suarez D.L."/>
            <person name="Swayne D.E."/>
        </authorList>
    </citation>
    <scope>NUCLEOTIDE SEQUENCE [LARGE SCALE GENOMIC DNA]</scope>
    <source>
        <strain evidence="2 3">USBA 355</strain>
    </source>
</reference>
<name>A0A1Y6CLU1_9PROT</name>
<evidence type="ECO:0000313" key="2">
    <source>
        <dbReference type="EMBL" id="SMF62422.1"/>
    </source>
</evidence>
<protein>
    <recommendedName>
        <fullName evidence="4">DUF3349 domain-containing protein</fullName>
    </recommendedName>
</protein>
<evidence type="ECO:0000313" key="3">
    <source>
        <dbReference type="Proteomes" id="UP000192917"/>
    </source>
</evidence>
<dbReference type="EMBL" id="FWZX01000024">
    <property type="protein sequence ID" value="SMF62422.1"/>
    <property type="molecule type" value="Genomic_DNA"/>
</dbReference>
<sequence>MSAPLPERPAPEDPGGLVLEVLRMGPEFPGPAQDLLLAWTLKLPDGLDMKAAAARLLEAYDLAEGPPPDDPRGRLIALLREAASAEPPARGRRGGWRGRSRPAQG</sequence>
<evidence type="ECO:0008006" key="4">
    <source>
        <dbReference type="Google" id="ProtNLM"/>
    </source>
</evidence>
<feature type="region of interest" description="Disordered" evidence="1">
    <location>
        <begin position="81"/>
        <end position="105"/>
    </location>
</feature>
<proteinExistence type="predicted"/>